<evidence type="ECO:0000256" key="10">
    <source>
        <dbReference type="RuleBase" id="RU362112"/>
    </source>
</evidence>
<evidence type="ECO:0000256" key="1">
    <source>
        <dbReference type="ARBA" id="ARBA00004613"/>
    </source>
</evidence>
<evidence type="ECO:0000313" key="13">
    <source>
        <dbReference type="RefSeq" id="XP_012372082.1"/>
    </source>
</evidence>
<dbReference type="PROSITE" id="PS51828">
    <property type="entry name" value="PTX_2"/>
    <property type="match status" value="1"/>
</dbReference>
<dbReference type="OrthoDB" id="547680at2759"/>
<dbReference type="GeneID" id="105743323"/>
<reference evidence="13" key="1">
    <citation type="submission" date="2025-08" db="UniProtKB">
        <authorList>
            <consortium name="RefSeq"/>
        </authorList>
    </citation>
    <scope>IDENTIFICATION</scope>
</reference>
<dbReference type="GO" id="GO:0005615">
    <property type="term" value="C:extracellular space"/>
    <property type="evidence" value="ECO:0007669"/>
    <property type="project" value="TreeGrafter"/>
</dbReference>
<dbReference type="GO" id="GO:0045087">
    <property type="term" value="P:innate immune response"/>
    <property type="evidence" value="ECO:0007669"/>
    <property type="project" value="TreeGrafter"/>
</dbReference>
<feature type="domain" description="Pentraxin (PTX)" evidence="11">
    <location>
        <begin position="1"/>
        <end position="202"/>
    </location>
</feature>
<comment type="similarity">
    <text evidence="8 10">Belongs to the pentraxin family.</text>
</comment>
<keyword evidence="5 10" id="KW-0106">Calcium</keyword>
<evidence type="ECO:0000256" key="4">
    <source>
        <dbReference type="ARBA" id="ARBA00022729"/>
    </source>
</evidence>
<dbReference type="SMART" id="SM00159">
    <property type="entry name" value="PTX"/>
    <property type="match status" value="1"/>
</dbReference>
<dbReference type="AlphaFoldDB" id="A0A6P3VCK5"/>
<comment type="subcellular location">
    <subcellularLocation>
        <location evidence="1 10">Secreted</location>
    </subcellularLocation>
</comment>
<dbReference type="Proteomes" id="UP000515203">
    <property type="component" value="Unplaced"/>
</dbReference>
<keyword evidence="2" id="KW-0964">Secreted</keyword>
<dbReference type="PRINTS" id="PR00895">
    <property type="entry name" value="PENTAXIN"/>
</dbReference>
<sequence>MEKLCFLVLISLSFVFGQQSKLKKPLNAFTVFLHNYTELFMICRHNIFSYVTKKEANDLPIFWSKVRGYILGVYRPKIFFKAPEIPIAPGYICVSWKSIQGLVELWVEWKPKMRRSLETGLSVGIEAMLILGQDQDSFCGRFSVSHSSVGDIGDVNMWIFVVSPEEIGTVYASGIYSPNVLDLWALTYKTHPEVFVKPQVWP</sequence>
<feature type="chain" id="PRO_5028525372" description="Pentraxin family member" evidence="10">
    <location>
        <begin position="18"/>
        <end position="202"/>
    </location>
</feature>
<keyword evidence="3 10" id="KW-0479">Metal-binding</keyword>
<name>A0A6P3VCK5_OCTDE</name>
<keyword evidence="4 10" id="KW-0732">Signal</keyword>
<evidence type="ECO:0000256" key="9">
    <source>
        <dbReference type="PROSITE-ProRule" id="PRU01172"/>
    </source>
</evidence>
<protein>
    <recommendedName>
        <fullName evidence="10">Pentraxin family member</fullName>
    </recommendedName>
</protein>
<dbReference type="Gene3D" id="2.60.120.200">
    <property type="match status" value="1"/>
</dbReference>
<evidence type="ECO:0000256" key="8">
    <source>
        <dbReference type="ARBA" id="ARBA00038102"/>
    </source>
</evidence>
<dbReference type="Pfam" id="PF00354">
    <property type="entry name" value="Pentaxin"/>
    <property type="match status" value="1"/>
</dbReference>
<keyword evidence="6" id="KW-1015">Disulfide bond</keyword>
<dbReference type="SUPFAM" id="SSF49899">
    <property type="entry name" value="Concanavalin A-like lectins/glucanases"/>
    <property type="match status" value="1"/>
</dbReference>
<comment type="function">
    <text evidence="7">Displays several functions associated with host defense: it promotes agglutination, bacterial capsular swelling, phagocytosis and complement fixation through its calcium-dependent binding to phosphorylcholine. Can interact with DNA and histones and may scavenge nuclear material released from damaged circulating cells.</text>
</comment>
<organism evidence="12 13">
    <name type="scientific">Octodon degus</name>
    <name type="common">Degu</name>
    <name type="synonym">Sciurus degus</name>
    <dbReference type="NCBI Taxonomy" id="10160"/>
    <lineage>
        <taxon>Eukaryota</taxon>
        <taxon>Metazoa</taxon>
        <taxon>Chordata</taxon>
        <taxon>Craniata</taxon>
        <taxon>Vertebrata</taxon>
        <taxon>Euteleostomi</taxon>
        <taxon>Mammalia</taxon>
        <taxon>Eutheria</taxon>
        <taxon>Euarchontoglires</taxon>
        <taxon>Glires</taxon>
        <taxon>Rodentia</taxon>
        <taxon>Hystricomorpha</taxon>
        <taxon>Octodontidae</taxon>
        <taxon>Octodon</taxon>
    </lineage>
</organism>
<evidence type="ECO:0000256" key="5">
    <source>
        <dbReference type="ARBA" id="ARBA00022837"/>
    </source>
</evidence>
<evidence type="ECO:0000256" key="7">
    <source>
        <dbReference type="ARBA" id="ARBA00037561"/>
    </source>
</evidence>
<dbReference type="InterPro" id="IPR013320">
    <property type="entry name" value="ConA-like_dom_sf"/>
</dbReference>
<comment type="cofactor">
    <cofactor evidence="10">
        <name>Ca(2+)</name>
        <dbReference type="ChEBI" id="CHEBI:29108"/>
    </cofactor>
    <text evidence="10">Binds 2 calcium ions per subunit.</text>
</comment>
<dbReference type="RefSeq" id="XP_012372082.1">
    <property type="nucleotide sequence ID" value="XM_012516628.1"/>
</dbReference>
<dbReference type="PANTHER" id="PTHR45869:SF7">
    <property type="entry name" value="C-REACTIVE PROTEIN"/>
    <property type="match status" value="1"/>
</dbReference>
<accession>A0A6P3VCK5</accession>
<evidence type="ECO:0000256" key="6">
    <source>
        <dbReference type="ARBA" id="ARBA00023157"/>
    </source>
</evidence>
<dbReference type="GO" id="GO:0046872">
    <property type="term" value="F:metal ion binding"/>
    <property type="evidence" value="ECO:0007669"/>
    <property type="project" value="UniProtKB-KW"/>
</dbReference>
<comment type="caution">
    <text evidence="9">Lacks conserved residue(s) required for the propagation of feature annotation.</text>
</comment>
<evidence type="ECO:0000256" key="2">
    <source>
        <dbReference type="ARBA" id="ARBA00022525"/>
    </source>
</evidence>
<evidence type="ECO:0000313" key="12">
    <source>
        <dbReference type="Proteomes" id="UP000515203"/>
    </source>
</evidence>
<dbReference type="InterPro" id="IPR001759">
    <property type="entry name" value="PTX_dom"/>
</dbReference>
<dbReference type="InterPro" id="IPR051005">
    <property type="entry name" value="Pentraxin_domain"/>
</dbReference>
<keyword evidence="12" id="KW-1185">Reference proteome</keyword>
<dbReference type="GO" id="GO:0001849">
    <property type="term" value="F:complement component C1q complex binding"/>
    <property type="evidence" value="ECO:0007669"/>
    <property type="project" value="TreeGrafter"/>
</dbReference>
<feature type="signal peptide" evidence="10">
    <location>
        <begin position="1"/>
        <end position="17"/>
    </location>
</feature>
<dbReference type="PANTHER" id="PTHR45869">
    <property type="entry name" value="C-REACTIVE PROTEIN-RELATED"/>
    <property type="match status" value="1"/>
</dbReference>
<evidence type="ECO:0000259" key="11">
    <source>
        <dbReference type="PROSITE" id="PS51828"/>
    </source>
</evidence>
<dbReference type="InParanoid" id="A0A6P3VCK5"/>
<evidence type="ECO:0000256" key="3">
    <source>
        <dbReference type="ARBA" id="ARBA00022723"/>
    </source>
</evidence>
<gene>
    <name evidence="13" type="primary">LOC105743323</name>
</gene>
<dbReference type="GO" id="GO:0030169">
    <property type="term" value="F:low-density lipoprotein particle binding"/>
    <property type="evidence" value="ECO:0007669"/>
    <property type="project" value="TreeGrafter"/>
</dbReference>
<proteinExistence type="inferred from homology"/>
<comment type="subunit">
    <text evidence="10">Homopentamer. Pentaxin (or pentraxin) have a discoid arrangement of 5 non-covalently bound subunits.</text>
</comment>